<dbReference type="GO" id="GO:0043590">
    <property type="term" value="C:bacterial nucleoid"/>
    <property type="evidence" value="ECO:0007669"/>
    <property type="project" value="TreeGrafter"/>
</dbReference>
<evidence type="ECO:0000313" key="17">
    <source>
        <dbReference type="Proteomes" id="UP000035352"/>
    </source>
</evidence>
<dbReference type="GO" id="GO:0043138">
    <property type="term" value="F:3'-5' DNA helicase activity"/>
    <property type="evidence" value="ECO:0007669"/>
    <property type="project" value="UniProtKB-EC"/>
</dbReference>
<keyword evidence="6" id="KW-0067">ATP-binding</keyword>
<reference evidence="16 17" key="1">
    <citation type="submission" date="2015-05" db="EMBL/GenBank/DDBJ databases">
        <authorList>
            <person name="Tang B."/>
            <person name="Yu Y."/>
        </authorList>
    </citation>
    <scope>NUCLEOTIDE SEQUENCE [LARGE SCALE GENOMIC DNA]</scope>
    <source>
        <strain evidence="16 17">DSM 7029</strain>
    </source>
</reference>
<proteinExistence type="inferred from homology"/>
<keyword evidence="3" id="KW-0547">Nucleotide-binding</keyword>
<dbReference type="PROSITE" id="PS00690">
    <property type="entry name" value="DEAH_ATP_HELICASE"/>
    <property type="match status" value="1"/>
</dbReference>
<dbReference type="SMART" id="SM00487">
    <property type="entry name" value="DEXDc"/>
    <property type="match status" value="1"/>
</dbReference>
<dbReference type="InterPro" id="IPR001650">
    <property type="entry name" value="Helicase_C-like"/>
</dbReference>
<dbReference type="EMBL" id="CP011371">
    <property type="protein sequence ID" value="AKJ30126.1"/>
    <property type="molecule type" value="Genomic_DNA"/>
</dbReference>
<dbReference type="GO" id="GO:0005737">
    <property type="term" value="C:cytoplasm"/>
    <property type="evidence" value="ECO:0007669"/>
    <property type="project" value="TreeGrafter"/>
</dbReference>
<feature type="domain" description="Helicase ATP-binding" evidence="14">
    <location>
        <begin position="37"/>
        <end position="205"/>
    </location>
</feature>
<dbReference type="GO" id="GO:0006310">
    <property type="term" value="P:DNA recombination"/>
    <property type="evidence" value="ECO:0007669"/>
    <property type="project" value="InterPro"/>
</dbReference>
<dbReference type="InterPro" id="IPR002464">
    <property type="entry name" value="DNA/RNA_helicase_DEAH_CS"/>
</dbReference>
<evidence type="ECO:0000256" key="8">
    <source>
        <dbReference type="ARBA" id="ARBA00023235"/>
    </source>
</evidence>
<evidence type="ECO:0000256" key="6">
    <source>
        <dbReference type="ARBA" id="ARBA00022840"/>
    </source>
</evidence>
<keyword evidence="2" id="KW-0479">Metal-binding</keyword>
<dbReference type="AlphaFoldDB" id="A0A0G3BRW1"/>
<dbReference type="GO" id="GO:0005524">
    <property type="term" value="F:ATP binding"/>
    <property type="evidence" value="ECO:0007669"/>
    <property type="project" value="UniProtKB-KW"/>
</dbReference>
<dbReference type="PATRIC" id="fig|413882.6.peg.3587"/>
<keyword evidence="4" id="KW-0378">Hydrolase</keyword>
<dbReference type="GO" id="GO:0046872">
    <property type="term" value="F:metal ion binding"/>
    <property type="evidence" value="ECO:0007669"/>
    <property type="project" value="UniProtKB-KW"/>
</dbReference>
<feature type="domain" description="Helicase C-terminal" evidence="15">
    <location>
        <begin position="232"/>
        <end position="387"/>
    </location>
</feature>
<protein>
    <recommendedName>
        <fullName evidence="11">ATP-dependent DNA helicase RecQ</fullName>
        <ecNumber evidence="10">5.6.2.4</ecNumber>
    </recommendedName>
    <alternativeName>
        <fullName evidence="12">DNA 3'-5' helicase RecQ</fullName>
    </alternativeName>
</protein>
<dbReference type="GO" id="GO:0009378">
    <property type="term" value="F:four-way junction helicase activity"/>
    <property type="evidence" value="ECO:0007669"/>
    <property type="project" value="TreeGrafter"/>
</dbReference>
<dbReference type="InterPro" id="IPR027417">
    <property type="entry name" value="P-loop_NTPase"/>
</dbReference>
<keyword evidence="8" id="KW-0413">Isomerase</keyword>
<dbReference type="GO" id="GO:0006281">
    <property type="term" value="P:DNA repair"/>
    <property type="evidence" value="ECO:0007669"/>
    <property type="project" value="TreeGrafter"/>
</dbReference>
<dbReference type="GO" id="GO:0003677">
    <property type="term" value="F:DNA binding"/>
    <property type="evidence" value="ECO:0007669"/>
    <property type="project" value="UniProtKB-KW"/>
</dbReference>
<dbReference type="Pfam" id="PF16124">
    <property type="entry name" value="RecQ_Zn_bind"/>
    <property type="match status" value="1"/>
</dbReference>
<evidence type="ECO:0000256" key="12">
    <source>
        <dbReference type="ARBA" id="ARBA00044550"/>
    </source>
</evidence>
<dbReference type="Pfam" id="PF00271">
    <property type="entry name" value="Helicase_C"/>
    <property type="match status" value="1"/>
</dbReference>
<evidence type="ECO:0000256" key="2">
    <source>
        <dbReference type="ARBA" id="ARBA00022723"/>
    </source>
</evidence>
<dbReference type="Proteomes" id="UP000035352">
    <property type="component" value="Chromosome"/>
</dbReference>
<comment type="similarity">
    <text evidence="1">Belongs to the helicase family. RecQ subfamily.</text>
</comment>
<organism evidence="16 17">
    <name type="scientific">Caldimonas brevitalea</name>
    <dbReference type="NCBI Taxonomy" id="413882"/>
    <lineage>
        <taxon>Bacteria</taxon>
        <taxon>Pseudomonadati</taxon>
        <taxon>Pseudomonadota</taxon>
        <taxon>Betaproteobacteria</taxon>
        <taxon>Burkholderiales</taxon>
        <taxon>Sphaerotilaceae</taxon>
        <taxon>Caldimonas</taxon>
    </lineage>
</organism>
<dbReference type="InterPro" id="IPR011545">
    <property type="entry name" value="DEAD/DEAH_box_helicase_dom"/>
</dbReference>
<dbReference type="PANTHER" id="PTHR13710:SF105">
    <property type="entry name" value="ATP-DEPENDENT DNA HELICASE Q1"/>
    <property type="match status" value="1"/>
</dbReference>
<dbReference type="InterPro" id="IPR014001">
    <property type="entry name" value="Helicase_ATP-bd"/>
</dbReference>
<dbReference type="STRING" id="413882.AAW51_3435"/>
<dbReference type="GO" id="GO:0030894">
    <property type="term" value="C:replisome"/>
    <property type="evidence" value="ECO:0007669"/>
    <property type="project" value="TreeGrafter"/>
</dbReference>
<evidence type="ECO:0000313" key="16">
    <source>
        <dbReference type="EMBL" id="AKJ30126.1"/>
    </source>
</evidence>
<dbReference type="PROSITE" id="PS51194">
    <property type="entry name" value="HELICASE_CTER"/>
    <property type="match status" value="1"/>
</dbReference>
<keyword evidence="7" id="KW-0238">DNA-binding</keyword>
<evidence type="ECO:0000256" key="9">
    <source>
        <dbReference type="ARBA" id="ARBA00034617"/>
    </source>
</evidence>
<gene>
    <name evidence="16" type="primary">recQ</name>
    <name evidence="16" type="ORF">AAW51_3435</name>
</gene>
<dbReference type="RefSeq" id="WP_047195569.1">
    <property type="nucleotide sequence ID" value="NZ_CP011371.1"/>
</dbReference>
<dbReference type="PROSITE" id="PS51192">
    <property type="entry name" value="HELICASE_ATP_BIND_1"/>
    <property type="match status" value="1"/>
</dbReference>
<evidence type="ECO:0000256" key="11">
    <source>
        <dbReference type="ARBA" id="ARBA00044535"/>
    </source>
</evidence>
<sequence>MPTPRAAAPRAWRRQAERLLKDTFRLTRLREAQKGVIERVMTQQSTLAIMPTGAGKSLCYQLPALLLPGRTVIVSPLISLMKDQCDKLRKRRIAAFELHSALNAADTAEAEAAIADGTARLVFTTPERLADPDFRALLQHHVVSLLVVDEAHCVSQWGHDFRPAFLEIASGWRMMGRPTLLALTATATPDVAEDIVAQLKVPGVEVLNAGAWRPNLHFSVEQFTGEDARHQRLLALVAATEGPGIVYTSTVKAVDAVYEALKSAGVSVARYHGRLGSRERHEQQDLFMNRKARVMVATNAFGLGIDKRDTRFVVHYQMPGGLDAYYQEAGRAGRDGRSARCILLYGHRDKSVQQFLMAGRYPGDEEVGQAWDALLSEPPPRTLAELQERSGMPRNKLQVTLKLLRDVGAVSQNRKQELKVRLDRLDPSHIAEMVGAYREKTERDREMLERMVFYARTGYCRWKVLLEHFEEEPPFEQGCQQCDNCLRNQAHAEAEQARQHQGEAGTSTPASKIAIHESPRSAFRPGDVVRVPRYGDGEVVTADAHSVRITFPDGRTRSFVADYVEAVVA</sequence>
<dbReference type="CDD" id="cd17920">
    <property type="entry name" value="DEXHc_RecQ"/>
    <property type="match status" value="1"/>
</dbReference>
<comment type="catalytic activity">
    <reaction evidence="9">
        <text>Couples ATP hydrolysis with the unwinding of duplex DNA by translocating in the 3'-5' direction.</text>
        <dbReference type="EC" id="5.6.2.4"/>
    </reaction>
</comment>
<dbReference type="InterPro" id="IPR032284">
    <property type="entry name" value="RecQ_Zn-bd"/>
</dbReference>
<keyword evidence="17" id="KW-1185">Reference proteome</keyword>
<keyword evidence="5 16" id="KW-0347">Helicase</keyword>
<evidence type="ECO:0000259" key="15">
    <source>
        <dbReference type="PROSITE" id="PS51194"/>
    </source>
</evidence>
<evidence type="ECO:0000256" key="4">
    <source>
        <dbReference type="ARBA" id="ARBA00022801"/>
    </source>
</evidence>
<dbReference type="NCBIfam" id="TIGR00614">
    <property type="entry name" value="recQ_fam"/>
    <property type="match status" value="1"/>
</dbReference>
<dbReference type="FunFam" id="3.40.50.300:FF:001389">
    <property type="entry name" value="ATP-dependent DNA helicase RecQ"/>
    <property type="match status" value="1"/>
</dbReference>
<dbReference type="KEGG" id="pbh:AAW51_3435"/>
<evidence type="ECO:0000256" key="3">
    <source>
        <dbReference type="ARBA" id="ARBA00022741"/>
    </source>
</evidence>
<dbReference type="SUPFAM" id="SSF52540">
    <property type="entry name" value="P-loop containing nucleoside triphosphate hydrolases"/>
    <property type="match status" value="1"/>
</dbReference>
<evidence type="ECO:0000256" key="13">
    <source>
        <dbReference type="SAM" id="MobiDB-lite"/>
    </source>
</evidence>
<evidence type="ECO:0000256" key="5">
    <source>
        <dbReference type="ARBA" id="ARBA00022806"/>
    </source>
</evidence>
<dbReference type="InterPro" id="IPR004589">
    <property type="entry name" value="DNA_helicase_ATP-dep_RecQ"/>
</dbReference>
<name>A0A0G3BRW1_9BURK</name>
<dbReference type="SMART" id="SM00490">
    <property type="entry name" value="HELICc"/>
    <property type="match status" value="1"/>
</dbReference>
<dbReference type="OrthoDB" id="9760034at2"/>
<dbReference type="Gene3D" id="3.40.50.300">
    <property type="entry name" value="P-loop containing nucleotide triphosphate hydrolases"/>
    <property type="match status" value="2"/>
</dbReference>
<dbReference type="GO" id="GO:0016787">
    <property type="term" value="F:hydrolase activity"/>
    <property type="evidence" value="ECO:0007669"/>
    <property type="project" value="UniProtKB-KW"/>
</dbReference>
<dbReference type="PANTHER" id="PTHR13710">
    <property type="entry name" value="DNA HELICASE RECQ FAMILY MEMBER"/>
    <property type="match status" value="1"/>
</dbReference>
<feature type="region of interest" description="Disordered" evidence="13">
    <location>
        <begin position="493"/>
        <end position="518"/>
    </location>
</feature>
<dbReference type="EC" id="5.6.2.4" evidence="10"/>
<evidence type="ECO:0000256" key="1">
    <source>
        <dbReference type="ARBA" id="ARBA00005446"/>
    </source>
</evidence>
<evidence type="ECO:0000256" key="10">
    <source>
        <dbReference type="ARBA" id="ARBA00034808"/>
    </source>
</evidence>
<accession>A0A0G3BRW1</accession>
<evidence type="ECO:0000256" key="7">
    <source>
        <dbReference type="ARBA" id="ARBA00023125"/>
    </source>
</evidence>
<evidence type="ECO:0000259" key="14">
    <source>
        <dbReference type="PROSITE" id="PS51192"/>
    </source>
</evidence>
<dbReference type="Pfam" id="PF00270">
    <property type="entry name" value="DEAD"/>
    <property type="match status" value="1"/>
</dbReference>